<evidence type="ECO:0000313" key="3">
    <source>
        <dbReference type="Proteomes" id="UP000812270"/>
    </source>
</evidence>
<feature type="domain" description="DUF3108" evidence="1">
    <location>
        <begin position="29"/>
        <end position="261"/>
    </location>
</feature>
<evidence type="ECO:0000259" key="1">
    <source>
        <dbReference type="Pfam" id="PF21347"/>
    </source>
</evidence>
<proteinExistence type="predicted"/>
<sequence>MKTLITVIILSLGITLNAQDNSKSILFKKGAELEYRTYDLKPGALSKKDFFEITRLIFKVLDVRDSNNIKYSYISKKGINPNNAKQTYEKKYVITCDGNKISIPLDFYTPDTVYFSNVYPTVTKDKGIQFSVNYIGASFYKFPTDFKKNKFLIEGDAVTVSNTVRDFETAFTQDGTPKTTARIIEFNRDANLIIKKCETKGEENITTERGDYESSKIVIAAELEVSKRRLPTTWTLFYNPEVGLVKFEAEQSKRMLSYTELVRVKK</sequence>
<dbReference type="RefSeq" id="WP_217790793.1">
    <property type="nucleotide sequence ID" value="NZ_JAHSPG010000003.1"/>
</dbReference>
<keyword evidence="3" id="KW-1185">Reference proteome</keyword>
<evidence type="ECO:0000313" key="2">
    <source>
        <dbReference type="EMBL" id="MBV4357180.1"/>
    </source>
</evidence>
<organism evidence="2 3">
    <name type="scientific">Pinibacter aurantiacus</name>
    <dbReference type="NCBI Taxonomy" id="2851599"/>
    <lineage>
        <taxon>Bacteria</taxon>
        <taxon>Pseudomonadati</taxon>
        <taxon>Bacteroidota</taxon>
        <taxon>Chitinophagia</taxon>
        <taxon>Chitinophagales</taxon>
        <taxon>Chitinophagaceae</taxon>
        <taxon>Pinibacter</taxon>
    </lineage>
</organism>
<name>A0A9E2W2C5_9BACT</name>
<dbReference type="EMBL" id="JAHSPG010000003">
    <property type="protein sequence ID" value="MBV4357180.1"/>
    <property type="molecule type" value="Genomic_DNA"/>
</dbReference>
<accession>A0A9E2W2C5</accession>
<reference evidence="2" key="1">
    <citation type="submission" date="2021-06" db="EMBL/GenBank/DDBJ databases">
        <authorList>
            <person name="Huq M.A."/>
        </authorList>
    </citation>
    <scope>NUCLEOTIDE SEQUENCE</scope>
    <source>
        <strain evidence="2">MAH-26</strain>
    </source>
</reference>
<dbReference type="Pfam" id="PF21347">
    <property type="entry name" value="DUF3108_like"/>
    <property type="match status" value="1"/>
</dbReference>
<dbReference type="Proteomes" id="UP000812270">
    <property type="component" value="Unassembled WGS sequence"/>
</dbReference>
<dbReference type="InterPro" id="IPR049279">
    <property type="entry name" value="DUF3108-like"/>
</dbReference>
<dbReference type="AlphaFoldDB" id="A0A9E2W2C5"/>
<gene>
    <name evidence="2" type="ORF">KTO63_08495</name>
</gene>
<comment type="caution">
    <text evidence="2">The sequence shown here is derived from an EMBL/GenBank/DDBJ whole genome shotgun (WGS) entry which is preliminary data.</text>
</comment>
<protein>
    <recommendedName>
        <fullName evidence="1">DUF3108 domain-containing protein</fullName>
    </recommendedName>
</protein>